<evidence type="ECO:0000256" key="5">
    <source>
        <dbReference type="ARBA" id="ARBA00023015"/>
    </source>
</evidence>
<comment type="similarity">
    <text evidence="1">Belongs to the sigma-54 factor family.</text>
</comment>
<keyword evidence="2" id="KW-0240">DNA-directed RNA polymerase</keyword>
<keyword evidence="6" id="KW-0731">Sigma factor</keyword>
<feature type="domain" description="RNA polymerase sigma factor 54 core-binding" evidence="10">
    <location>
        <begin position="81"/>
        <end position="261"/>
    </location>
</feature>
<dbReference type="PANTHER" id="PTHR32248:SF4">
    <property type="entry name" value="RNA POLYMERASE SIGMA-54 FACTOR"/>
    <property type="match status" value="1"/>
</dbReference>
<dbReference type="InterPro" id="IPR000394">
    <property type="entry name" value="RNA_pol_sigma_54"/>
</dbReference>
<evidence type="ECO:0000313" key="11">
    <source>
        <dbReference type="EMBL" id="XCP93557.1"/>
    </source>
</evidence>
<dbReference type="InterPro" id="IPR007046">
    <property type="entry name" value="RNA_pol_sigma_54_core-bd"/>
</dbReference>
<evidence type="ECO:0000256" key="8">
    <source>
        <dbReference type="ARBA" id="ARBA00023163"/>
    </source>
</evidence>
<name>A0AAU8N830_9BACL</name>
<gene>
    <name evidence="11" type="primary">rpoN</name>
    <name evidence="11" type="ORF">ABXS70_20425</name>
</gene>
<dbReference type="Pfam" id="PF00309">
    <property type="entry name" value="Sigma54_AID"/>
    <property type="match status" value="1"/>
</dbReference>
<evidence type="ECO:0000256" key="1">
    <source>
        <dbReference type="ARBA" id="ARBA00008798"/>
    </source>
</evidence>
<evidence type="ECO:0000256" key="3">
    <source>
        <dbReference type="ARBA" id="ARBA00022679"/>
    </source>
</evidence>
<evidence type="ECO:0000256" key="7">
    <source>
        <dbReference type="ARBA" id="ARBA00023125"/>
    </source>
</evidence>
<sequence>MLDVQLVQEQRFRLSITPEMKQSFHLLTMSGQELYRYLQEAAADNPLLELEDQPAYPFRSVRRDNTQWHTSYDPLLQAKGTEPTVEQILASQIRLMSMPNGLEKAAVYLAGCVNDDGYLKMELSDIQTVLKVSMSELNAGLDVLQSLDPPGVGARNLQECLLLQIRRDASAAPYAEQMVQAGLEALVPFHPGRTGDRLGITSREAQAAYNYITQLDPKPCRCIGAAERPHYVVPDAAVELLHGERVFRLLAAGNPRVSLNEACSSWVRDSAPGELWKNRVSEARAIMRSVQQRRRTLLRVLMAVMDEQKHFLSEGLDALVPLNLAVIAEKLHMHESTVSRAVNGKYIHTPYGIYEAKSFFDSGISTVSGQQTSASAVKRRLKEIVRTEQINRPYSDSQLATVLADEGILLSRRTVAKYREELRILPSLERKRWNSHPVDQASSPRTKR</sequence>
<dbReference type="PIRSF" id="PIRSF000774">
    <property type="entry name" value="RpoN"/>
    <property type="match status" value="1"/>
</dbReference>
<dbReference type="GO" id="GO:0006352">
    <property type="term" value="P:DNA-templated transcription initiation"/>
    <property type="evidence" value="ECO:0007669"/>
    <property type="project" value="InterPro"/>
</dbReference>
<dbReference type="PANTHER" id="PTHR32248">
    <property type="entry name" value="RNA POLYMERASE SIGMA-54 FACTOR"/>
    <property type="match status" value="1"/>
</dbReference>
<dbReference type="GO" id="GO:0016987">
    <property type="term" value="F:sigma factor activity"/>
    <property type="evidence" value="ECO:0007669"/>
    <property type="project" value="UniProtKB-KW"/>
</dbReference>
<proteinExistence type="inferred from homology"/>
<dbReference type="NCBIfam" id="TIGR02395">
    <property type="entry name" value="rpoN_sigma"/>
    <property type="match status" value="1"/>
</dbReference>
<dbReference type="PROSITE" id="PS00717">
    <property type="entry name" value="SIGMA54_1"/>
    <property type="match status" value="1"/>
</dbReference>
<feature type="domain" description="RNA polymerase sigma factor 54 DNA-binding" evidence="9">
    <location>
        <begin position="277"/>
        <end position="432"/>
    </location>
</feature>
<dbReference type="PROSITE" id="PS50044">
    <property type="entry name" value="SIGMA54_3"/>
    <property type="match status" value="1"/>
</dbReference>
<reference evidence="11" key="1">
    <citation type="submission" date="2024-05" db="EMBL/GenBank/DDBJ databases">
        <title>Draft genome assemblies of 36 bacteria isolated from hibernating arctic ground squirrels.</title>
        <authorList>
            <person name="McKee H."/>
            <person name="Mullen L."/>
            <person name="Drown D.M."/>
            <person name="Duddleston K.N."/>
        </authorList>
    </citation>
    <scope>NUCLEOTIDE SEQUENCE</scope>
    <source>
        <strain evidence="11">AN1007</strain>
    </source>
</reference>
<dbReference type="Pfam" id="PF04963">
    <property type="entry name" value="Sigma54_CBD"/>
    <property type="match status" value="1"/>
</dbReference>
<dbReference type="PRINTS" id="PR00045">
    <property type="entry name" value="SIGMA54FCT"/>
</dbReference>
<dbReference type="InterPro" id="IPR007634">
    <property type="entry name" value="RNA_pol_sigma_54_DNA-bd"/>
</dbReference>
<dbReference type="GO" id="GO:0003677">
    <property type="term" value="F:DNA binding"/>
    <property type="evidence" value="ECO:0007669"/>
    <property type="project" value="UniProtKB-KW"/>
</dbReference>
<dbReference type="GO" id="GO:0016779">
    <property type="term" value="F:nucleotidyltransferase activity"/>
    <property type="evidence" value="ECO:0007669"/>
    <property type="project" value="UniProtKB-KW"/>
</dbReference>
<organism evidence="11">
    <name type="scientific">Paenibacillus sp. AN1007</name>
    <dbReference type="NCBI Taxonomy" id="3151385"/>
    <lineage>
        <taxon>Bacteria</taxon>
        <taxon>Bacillati</taxon>
        <taxon>Bacillota</taxon>
        <taxon>Bacilli</taxon>
        <taxon>Bacillales</taxon>
        <taxon>Paenibacillaceae</taxon>
        <taxon>Paenibacillus</taxon>
    </lineage>
</organism>
<dbReference type="GO" id="GO:0001216">
    <property type="term" value="F:DNA-binding transcription activator activity"/>
    <property type="evidence" value="ECO:0007669"/>
    <property type="project" value="InterPro"/>
</dbReference>
<dbReference type="GO" id="GO:0000428">
    <property type="term" value="C:DNA-directed RNA polymerase complex"/>
    <property type="evidence" value="ECO:0007669"/>
    <property type="project" value="UniProtKB-KW"/>
</dbReference>
<protein>
    <submittedName>
        <fullName evidence="11">RNA polymerase factor sigma-54</fullName>
    </submittedName>
</protein>
<dbReference type="Pfam" id="PF04552">
    <property type="entry name" value="Sigma54_DBD"/>
    <property type="match status" value="1"/>
</dbReference>
<evidence type="ECO:0000256" key="6">
    <source>
        <dbReference type="ARBA" id="ARBA00023082"/>
    </source>
</evidence>
<dbReference type="Gene3D" id="1.10.10.60">
    <property type="entry name" value="Homeodomain-like"/>
    <property type="match status" value="1"/>
</dbReference>
<evidence type="ECO:0000259" key="10">
    <source>
        <dbReference type="Pfam" id="PF04963"/>
    </source>
</evidence>
<evidence type="ECO:0000256" key="2">
    <source>
        <dbReference type="ARBA" id="ARBA00022478"/>
    </source>
</evidence>
<keyword evidence="7" id="KW-0238">DNA-binding</keyword>
<keyword evidence="4" id="KW-0548">Nucleotidyltransferase</keyword>
<dbReference type="RefSeq" id="WP_366290416.1">
    <property type="nucleotide sequence ID" value="NZ_CP159992.1"/>
</dbReference>
<keyword evidence="8" id="KW-0804">Transcription</keyword>
<dbReference type="PROSITE" id="PS00718">
    <property type="entry name" value="SIGMA54_2"/>
    <property type="match status" value="1"/>
</dbReference>
<keyword evidence="3" id="KW-0808">Transferase</keyword>
<dbReference type="InterPro" id="IPR038709">
    <property type="entry name" value="RpoN_core-bd_sf"/>
</dbReference>
<accession>A0AAU8N830</accession>
<dbReference type="Gene3D" id="1.10.10.1330">
    <property type="entry name" value="RNA polymerase sigma-54 factor, core-binding domain"/>
    <property type="match status" value="1"/>
</dbReference>
<evidence type="ECO:0000259" key="9">
    <source>
        <dbReference type="Pfam" id="PF04552"/>
    </source>
</evidence>
<dbReference type="AlphaFoldDB" id="A0AAU8N830"/>
<keyword evidence="5" id="KW-0805">Transcription regulation</keyword>
<dbReference type="EMBL" id="CP159992">
    <property type="protein sequence ID" value="XCP93557.1"/>
    <property type="molecule type" value="Genomic_DNA"/>
</dbReference>
<evidence type="ECO:0000256" key="4">
    <source>
        <dbReference type="ARBA" id="ARBA00022695"/>
    </source>
</evidence>